<evidence type="ECO:0000259" key="13">
    <source>
        <dbReference type="PROSITE" id="PS51230"/>
    </source>
</evidence>
<keyword evidence="3" id="KW-0963">Cytoplasm</keyword>
<evidence type="ECO:0000313" key="15">
    <source>
        <dbReference type="Proteomes" id="UP000011713"/>
    </source>
</evidence>
<evidence type="ECO:0000256" key="7">
    <source>
        <dbReference type="ARBA" id="ARBA00023212"/>
    </source>
</evidence>
<evidence type="ECO:0000256" key="9">
    <source>
        <dbReference type="PROSITE-ProRule" id="PRU00576"/>
    </source>
</evidence>
<evidence type="ECO:0008006" key="16">
    <source>
        <dbReference type="Google" id="ProtNLM"/>
    </source>
</evidence>
<dbReference type="GO" id="GO:0008017">
    <property type="term" value="F:microtubule binding"/>
    <property type="evidence" value="ECO:0007669"/>
    <property type="project" value="InterPro"/>
</dbReference>
<dbReference type="EnsemblProtists" id="HpaT802633">
    <property type="protein sequence ID" value="HpaP802633"/>
    <property type="gene ID" value="HpaG802633"/>
</dbReference>
<dbReference type="Proteomes" id="UP000011713">
    <property type="component" value="Unassembled WGS sequence"/>
</dbReference>
<dbReference type="Gene3D" id="1.20.5.1430">
    <property type="match status" value="1"/>
</dbReference>
<dbReference type="SUPFAM" id="SSF47576">
    <property type="entry name" value="Calponin-homology domain, CH-domain"/>
    <property type="match status" value="1"/>
</dbReference>
<accession>M4B8M6</accession>
<feature type="domain" description="Calponin-homology (CH)" evidence="12">
    <location>
        <begin position="9"/>
        <end position="111"/>
    </location>
</feature>
<evidence type="ECO:0000256" key="2">
    <source>
        <dbReference type="ARBA" id="ARBA00010729"/>
    </source>
</evidence>
<feature type="compositionally biased region" description="Low complexity" evidence="11">
    <location>
        <begin position="201"/>
        <end position="210"/>
    </location>
</feature>
<keyword evidence="6" id="KW-0498">Mitosis</keyword>
<evidence type="ECO:0000256" key="6">
    <source>
        <dbReference type="ARBA" id="ARBA00022776"/>
    </source>
</evidence>
<comment type="subcellular location">
    <subcellularLocation>
        <location evidence="1">Cytoplasm</location>
        <location evidence="1">Cytoskeleton</location>
    </subcellularLocation>
</comment>
<dbReference type="EMBL" id="JH597989">
    <property type="status" value="NOT_ANNOTATED_CDS"/>
    <property type="molecule type" value="Genomic_DNA"/>
</dbReference>
<dbReference type="Gene3D" id="1.10.418.10">
    <property type="entry name" value="Calponin-like domain"/>
    <property type="match status" value="1"/>
</dbReference>
<dbReference type="HOGENOM" id="CLU_041744_0_1_1"/>
<name>M4B8M6_HYAAE</name>
<keyword evidence="5 9" id="KW-0493">Microtubule</keyword>
<keyword evidence="4" id="KW-0132">Cell division</keyword>
<reference evidence="15" key="1">
    <citation type="journal article" date="2010" name="Science">
        <title>Signatures of adaptation to obligate biotrophy in the Hyaloperonospora arabidopsidis genome.</title>
        <authorList>
            <person name="Baxter L."/>
            <person name="Tripathy S."/>
            <person name="Ishaque N."/>
            <person name="Boot N."/>
            <person name="Cabral A."/>
            <person name="Kemen E."/>
            <person name="Thines M."/>
            <person name="Ah-Fong A."/>
            <person name="Anderson R."/>
            <person name="Badejoko W."/>
            <person name="Bittner-Eddy P."/>
            <person name="Boore J.L."/>
            <person name="Chibucos M.C."/>
            <person name="Coates M."/>
            <person name="Dehal P."/>
            <person name="Delehaunty K."/>
            <person name="Dong S."/>
            <person name="Downton P."/>
            <person name="Dumas B."/>
            <person name="Fabro G."/>
            <person name="Fronick C."/>
            <person name="Fuerstenberg S.I."/>
            <person name="Fulton L."/>
            <person name="Gaulin E."/>
            <person name="Govers F."/>
            <person name="Hughes L."/>
            <person name="Humphray S."/>
            <person name="Jiang R.H."/>
            <person name="Judelson H."/>
            <person name="Kamoun S."/>
            <person name="Kyung K."/>
            <person name="Meijer H."/>
            <person name="Minx P."/>
            <person name="Morris P."/>
            <person name="Nelson J."/>
            <person name="Phuntumart V."/>
            <person name="Qutob D."/>
            <person name="Rehmany A."/>
            <person name="Rougon-Cardoso A."/>
            <person name="Ryden P."/>
            <person name="Torto-Alalibo T."/>
            <person name="Studholme D."/>
            <person name="Wang Y."/>
            <person name="Win J."/>
            <person name="Wood J."/>
            <person name="Clifton S.W."/>
            <person name="Rogers J."/>
            <person name="Van den Ackerveken G."/>
            <person name="Jones J.D."/>
            <person name="McDowell J.M."/>
            <person name="Beynon J."/>
            <person name="Tyler B.M."/>
        </authorList>
    </citation>
    <scope>NUCLEOTIDE SEQUENCE [LARGE SCALE GENOMIC DNA]</scope>
    <source>
        <strain evidence="15">Emoy2</strain>
    </source>
</reference>
<dbReference type="STRING" id="559515.M4B8M6"/>
<evidence type="ECO:0000256" key="3">
    <source>
        <dbReference type="ARBA" id="ARBA00022490"/>
    </source>
</evidence>
<comment type="similarity">
    <text evidence="2">Belongs to the MAPRE family.</text>
</comment>
<dbReference type="PROSITE" id="PS51230">
    <property type="entry name" value="EB1_C"/>
    <property type="match status" value="1"/>
</dbReference>
<evidence type="ECO:0000256" key="8">
    <source>
        <dbReference type="ARBA" id="ARBA00023306"/>
    </source>
</evidence>
<feature type="domain" description="EB1 C-terminal" evidence="13">
    <location>
        <begin position="231"/>
        <end position="302"/>
    </location>
</feature>
<dbReference type="InterPro" id="IPR036133">
    <property type="entry name" value="EB1_C_sf"/>
</dbReference>
<dbReference type="InterPro" id="IPR036872">
    <property type="entry name" value="CH_dom_sf"/>
</dbReference>
<dbReference type="GO" id="GO:0051301">
    <property type="term" value="P:cell division"/>
    <property type="evidence" value="ECO:0007669"/>
    <property type="project" value="UniProtKB-KW"/>
</dbReference>
<dbReference type="SUPFAM" id="SSF140612">
    <property type="entry name" value="EB1 dimerisation domain-like"/>
    <property type="match status" value="1"/>
</dbReference>
<organism evidence="14 15">
    <name type="scientific">Hyaloperonospora arabidopsidis (strain Emoy2)</name>
    <name type="common">Downy mildew agent</name>
    <name type="synonym">Peronospora arabidopsidis</name>
    <dbReference type="NCBI Taxonomy" id="559515"/>
    <lineage>
        <taxon>Eukaryota</taxon>
        <taxon>Sar</taxon>
        <taxon>Stramenopiles</taxon>
        <taxon>Oomycota</taxon>
        <taxon>Peronosporomycetes</taxon>
        <taxon>Peronosporales</taxon>
        <taxon>Peronosporaceae</taxon>
        <taxon>Hyaloperonospora</taxon>
    </lineage>
</organism>
<evidence type="ECO:0000256" key="5">
    <source>
        <dbReference type="ARBA" id="ARBA00022701"/>
    </source>
</evidence>
<keyword evidence="8" id="KW-0131">Cell cycle</keyword>
<evidence type="ECO:0000313" key="14">
    <source>
        <dbReference type="EnsemblProtists" id="HpaP802633"/>
    </source>
</evidence>
<dbReference type="Pfam" id="PF00307">
    <property type="entry name" value="CH"/>
    <property type="match status" value="1"/>
</dbReference>
<proteinExistence type="inferred from homology"/>
<dbReference type="GO" id="GO:0005874">
    <property type="term" value="C:microtubule"/>
    <property type="evidence" value="ECO:0007669"/>
    <property type="project" value="UniProtKB-KW"/>
</dbReference>
<feature type="coiled-coil region" evidence="10">
    <location>
        <begin position="225"/>
        <end position="259"/>
    </location>
</feature>
<evidence type="ECO:0000259" key="12">
    <source>
        <dbReference type="PROSITE" id="PS50021"/>
    </source>
</evidence>
<dbReference type="InterPro" id="IPR001715">
    <property type="entry name" value="CH_dom"/>
</dbReference>
<dbReference type="PANTHER" id="PTHR10623">
    <property type="entry name" value="MICROTUBULE-ASSOCIATED PROTEIN RP/EB FAMILY MEMBER"/>
    <property type="match status" value="1"/>
</dbReference>
<sequence length="375" mass="41048">MSLMDGTYFVGRKEILDWINSLCGVSLAKVEQTCTGAVACQILDAMYPGKVQMSKVDWSANKDYEYIQNYKVLQKAFVQLKIDKHVEVDRLVRGKYQDNLEFMQWFKAFYERNASGQPYDPVSQREKGKGGAQFTSKFGGGRASAAAFSSGAAAPIRRKVGAAAAAATMARVGARTASSGAASMTAARPVKTSMGTSRRPVGSTGSSTSSAVSAVDAEAAIAAATEPLEKELEELAANNKDLMKESGELRAMVESLEKERDFYFHKLREVEIMLQATDESDTNPLVQAVFKVLYATEEDGPEDEQVAGSVVGRIRDLQPDFWLAHERVCPVGWYWDFGQHWHRVSVGPVDGVLVAKAMIAGRLSTYVITCRPEHC</sequence>
<dbReference type="OMA" id="WIKRFWD"/>
<dbReference type="InterPro" id="IPR004953">
    <property type="entry name" value="EB1_C"/>
</dbReference>
<dbReference type="InterPro" id="IPR027328">
    <property type="entry name" value="MAPRE"/>
</dbReference>
<dbReference type="eggNOG" id="KOG3000">
    <property type="taxonomic scope" value="Eukaryota"/>
</dbReference>
<keyword evidence="10" id="KW-0175">Coiled coil</keyword>
<reference evidence="14" key="2">
    <citation type="submission" date="2015-06" db="UniProtKB">
        <authorList>
            <consortium name="EnsemblProtists"/>
        </authorList>
    </citation>
    <scope>IDENTIFICATION</scope>
    <source>
        <strain evidence="14">Emoy2</strain>
    </source>
</reference>
<feature type="region of interest" description="Disordered" evidence="11">
    <location>
        <begin position="183"/>
        <end position="210"/>
    </location>
</feature>
<dbReference type="FunFam" id="1.10.418.10:FF:000097">
    <property type="entry name" value="Microtubule-associated protein EB1"/>
    <property type="match status" value="1"/>
</dbReference>
<protein>
    <recommendedName>
        <fullName evidence="16">Calponin-homology (CH) domain-containing protein</fullName>
    </recommendedName>
</protein>
<keyword evidence="7" id="KW-0206">Cytoskeleton</keyword>
<evidence type="ECO:0000256" key="4">
    <source>
        <dbReference type="ARBA" id="ARBA00022618"/>
    </source>
</evidence>
<evidence type="ECO:0000256" key="1">
    <source>
        <dbReference type="ARBA" id="ARBA00004245"/>
    </source>
</evidence>
<dbReference type="InParanoid" id="M4B8M6"/>
<dbReference type="Pfam" id="PF03271">
    <property type="entry name" value="EB1"/>
    <property type="match status" value="1"/>
</dbReference>
<evidence type="ECO:0000256" key="10">
    <source>
        <dbReference type="SAM" id="Coils"/>
    </source>
</evidence>
<dbReference type="VEuPathDB" id="FungiDB:HpaG802633"/>
<evidence type="ECO:0000256" key="11">
    <source>
        <dbReference type="SAM" id="MobiDB-lite"/>
    </source>
</evidence>
<dbReference type="PROSITE" id="PS50021">
    <property type="entry name" value="CH"/>
    <property type="match status" value="1"/>
</dbReference>
<dbReference type="AlphaFoldDB" id="M4B8M6"/>
<keyword evidence="15" id="KW-1185">Reference proteome</keyword>